<feature type="region of interest" description="Disordered" evidence="1">
    <location>
        <begin position="195"/>
        <end position="219"/>
    </location>
</feature>
<dbReference type="AlphaFoldDB" id="A0A8E0QQ99"/>
<feature type="compositionally biased region" description="Low complexity" evidence="1">
    <location>
        <begin position="202"/>
        <end position="213"/>
    </location>
</feature>
<protein>
    <recommendedName>
        <fullName evidence="2">BZIP domain-containing protein</fullName>
    </recommendedName>
</protein>
<comment type="caution">
    <text evidence="3">The sequence shown here is derived from an EMBL/GenBank/DDBJ whole genome shotgun (WGS) entry which is preliminary data.</text>
</comment>
<reference evidence="3" key="1">
    <citation type="journal article" date="2015" name="Genome Announc.">
        <title>Draft Genome Sequence of the Pathogenic Filamentous Fungus Aspergillus udagawae Strain IFM 46973T.</title>
        <authorList>
            <person name="Kusuya Y."/>
            <person name="Takahashi-Nakaguchi A."/>
            <person name="Takahashi H."/>
            <person name="Yaguchi T."/>
        </authorList>
    </citation>
    <scope>NUCLEOTIDE SEQUENCE</scope>
    <source>
        <strain evidence="3">IFM 46973</strain>
    </source>
</reference>
<organism evidence="3 4">
    <name type="scientific">Aspergillus udagawae</name>
    <dbReference type="NCBI Taxonomy" id="91492"/>
    <lineage>
        <taxon>Eukaryota</taxon>
        <taxon>Fungi</taxon>
        <taxon>Dikarya</taxon>
        <taxon>Ascomycota</taxon>
        <taxon>Pezizomycotina</taxon>
        <taxon>Eurotiomycetes</taxon>
        <taxon>Eurotiomycetidae</taxon>
        <taxon>Eurotiales</taxon>
        <taxon>Aspergillaceae</taxon>
        <taxon>Aspergillus</taxon>
        <taxon>Aspergillus subgen. Fumigati</taxon>
    </lineage>
</organism>
<dbReference type="InterPro" id="IPR004827">
    <property type="entry name" value="bZIP"/>
</dbReference>
<dbReference type="Proteomes" id="UP000036893">
    <property type="component" value="Unassembled WGS sequence"/>
</dbReference>
<feature type="domain" description="BZIP" evidence="2">
    <location>
        <begin position="107"/>
        <end position="170"/>
    </location>
</feature>
<dbReference type="PROSITE" id="PS50217">
    <property type="entry name" value="BZIP"/>
    <property type="match status" value="1"/>
</dbReference>
<reference evidence="3" key="2">
    <citation type="submission" date="2021-01" db="EMBL/GenBank/DDBJ databases">
        <title>Pan-genome distribution and transcriptional activeness of fungal secondary metabolism genes in Aspergillus section Fumigati.</title>
        <authorList>
            <person name="Takahashi H."/>
            <person name="Umemura M."/>
            <person name="Ninomiya A."/>
            <person name="Kusuya Y."/>
            <person name="Urayama S."/>
            <person name="Shimizu M."/>
            <person name="Watanabe A."/>
            <person name="Kamei K."/>
            <person name="Yaguchi T."/>
            <person name="Hagiwara D."/>
        </authorList>
    </citation>
    <scope>NUCLEOTIDE SEQUENCE</scope>
    <source>
        <strain evidence="3">IFM 46973</strain>
    </source>
</reference>
<dbReference type="RefSeq" id="XP_043146728.1">
    <property type="nucleotide sequence ID" value="XM_043290793.1"/>
</dbReference>
<proteinExistence type="predicted"/>
<dbReference type="EMBL" id="BBXM02000004">
    <property type="protein sequence ID" value="GIC89462.1"/>
    <property type="molecule type" value="Genomic_DNA"/>
</dbReference>
<dbReference type="GeneID" id="66993354"/>
<name>A0A8E0QQ99_9EURO</name>
<sequence>MDMYTDPIALRPQQDMPYDLRPRALQWDEVMDRDSNGGLSPTISSDLRFPAAHMTPSQELFLLSPQTTAYLGSNQDSPGELGGYHDVNATSNVRSPLPSTSQYGKLTRQPNRRQSQNREAQRRFRERREQERIQLRKKMEEQRAENEALSRLLAEAKNANLKLEIDNERLTKELETLRRRWQDVLRLMADMVQQEEVGEGGSPASCSSGSSSSSRKEVHGLRSSIMMQMLVLLFDEKGEEGPPRTTMMARLGALSGDL</sequence>
<feature type="compositionally biased region" description="Polar residues" evidence="1">
    <location>
        <begin position="88"/>
        <end position="114"/>
    </location>
</feature>
<evidence type="ECO:0000313" key="4">
    <source>
        <dbReference type="Proteomes" id="UP000036893"/>
    </source>
</evidence>
<dbReference type="PROSITE" id="PS00036">
    <property type="entry name" value="BZIP_BASIC"/>
    <property type="match status" value="1"/>
</dbReference>
<dbReference type="GO" id="GO:0003700">
    <property type="term" value="F:DNA-binding transcription factor activity"/>
    <property type="evidence" value="ECO:0007669"/>
    <property type="project" value="InterPro"/>
</dbReference>
<evidence type="ECO:0000313" key="3">
    <source>
        <dbReference type="EMBL" id="GIC89462.1"/>
    </source>
</evidence>
<dbReference type="Gene3D" id="1.20.5.170">
    <property type="match status" value="1"/>
</dbReference>
<dbReference type="InterPro" id="IPR046347">
    <property type="entry name" value="bZIP_sf"/>
</dbReference>
<dbReference type="SUPFAM" id="SSF57959">
    <property type="entry name" value="Leucine zipper domain"/>
    <property type="match status" value="1"/>
</dbReference>
<evidence type="ECO:0000259" key="2">
    <source>
        <dbReference type="PROSITE" id="PS50217"/>
    </source>
</evidence>
<feature type="region of interest" description="Disordered" evidence="1">
    <location>
        <begin position="71"/>
        <end position="128"/>
    </location>
</feature>
<gene>
    <name evidence="3" type="ORF">Aud_005877</name>
</gene>
<evidence type="ECO:0000256" key="1">
    <source>
        <dbReference type="SAM" id="MobiDB-lite"/>
    </source>
</evidence>
<feature type="compositionally biased region" description="Basic and acidic residues" evidence="1">
    <location>
        <begin position="119"/>
        <end position="128"/>
    </location>
</feature>
<accession>A0A8E0QQ99</accession>